<sequence>MISHFLSILHVGYLCLSRVHRLGSRLVVSAALTPDFDKYGGSNLYRPFLLQISASDTQTATLLVVVHDSSNIDQIRQAAALRASSPAEDNYGQILAVEQKRRSSSPASRTIATNSSDS</sequence>
<dbReference type="EMBL" id="SDAM02003582">
    <property type="protein sequence ID" value="KAH6820551.1"/>
    <property type="molecule type" value="Genomic_DNA"/>
</dbReference>
<protein>
    <submittedName>
        <fullName evidence="2">Uncharacterized protein</fullName>
    </submittedName>
</protein>
<name>A0AAD4ISZ0_PERFH</name>
<feature type="region of interest" description="Disordered" evidence="1">
    <location>
        <begin position="96"/>
        <end position="118"/>
    </location>
</feature>
<feature type="compositionally biased region" description="Polar residues" evidence="1">
    <location>
        <begin position="104"/>
        <end position="118"/>
    </location>
</feature>
<comment type="caution">
    <text evidence="2">The sequence shown here is derived from an EMBL/GenBank/DDBJ whole genome shotgun (WGS) entry which is preliminary data.</text>
</comment>
<accession>A0AAD4ISZ0</accession>
<reference evidence="2 3" key="1">
    <citation type="journal article" date="2021" name="Nat. Commun.">
        <title>Incipient diploidization of the medicinal plant Perilla within 10,000 years.</title>
        <authorList>
            <person name="Zhang Y."/>
            <person name="Shen Q."/>
            <person name="Leng L."/>
            <person name="Zhang D."/>
            <person name="Chen S."/>
            <person name="Shi Y."/>
            <person name="Ning Z."/>
            <person name="Chen S."/>
        </authorList>
    </citation>
    <scope>NUCLEOTIDE SEQUENCE [LARGE SCALE GENOMIC DNA]</scope>
    <source>
        <strain evidence="3">cv. PC099</strain>
    </source>
</reference>
<gene>
    <name evidence="2" type="ORF">C2S53_011112</name>
</gene>
<evidence type="ECO:0000313" key="2">
    <source>
        <dbReference type="EMBL" id="KAH6820551.1"/>
    </source>
</evidence>
<evidence type="ECO:0000313" key="3">
    <source>
        <dbReference type="Proteomes" id="UP001190926"/>
    </source>
</evidence>
<organism evidence="2 3">
    <name type="scientific">Perilla frutescens var. hirtella</name>
    <name type="common">Perilla citriodora</name>
    <name type="synonym">Perilla setoyensis</name>
    <dbReference type="NCBI Taxonomy" id="608512"/>
    <lineage>
        <taxon>Eukaryota</taxon>
        <taxon>Viridiplantae</taxon>
        <taxon>Streptophyta</taxon>
        <taxon>Embryophyta</taxon>
        <taxon>Tracheophyta</taxon>
        <taxon>Spermatophyta</taxon>
        <taxon>Magnoliopsida</taxon>
        <taxon>eudicotyledons</taxon>
        <taxon>Gunneridae</taxon>
        <taxon>Pentapetalae</taxon>
        <taxon>asterids</taxon>
        <taxon>lamiids</taxon>
        <taxon>Lamiales</taxon>
        <taxon>Lamiaceae</taxon>
        <taxon>Nepetoideae</taxon>
        <taxon>Elsholtzieae</taxon>
        <taxon>Perilla</taxon>
    </lineage>
</organism>
<dbReference type="AlphaFoldDB" id="A0AAD4ISZ0"/>
<dbReference type="Proteomes" id="UP001190926">
    <property type="component" value="Unassembled WGS sequence"/>
</dbReference>
<keyword evidence="3" id="KW-1185">Reference proteome</keyword>
<proteinExistence type="predicted"/>
<evidence type="ECO:0000256" key="1">
    <source>
        <dbReference type="SAM" id="MobiDB-lite"/>
    </source>
</evidence>